<evidence type="ECO:0000313" key="2">
    <source>
        <dbReference type="EMBL" id="GJT26994.1"/>
    </source>
</evidence>
<evidence type="ECO:0000313" key="3">
    <source>
        <dbReference type="Proteomes" id="UP001151760"/>
    </source>
</evidence>
<feature type="region of interest" description="Disordered" evidence="1">
    <location>
        <begin position="103"/>
        <end position="129"/>
    </location>
</feature>
<dbReference type="Proteomes" id="UP001151760">
    <property type="component" value="Unassembled WGS sequence"/>
</dbReference>
<gene>
    <name evidence="2" type="ORF">Tco_0907269</name>
</gene>
<keyword evidence="3" id="KW-1185">Reference proteome</keyword>
<name>A0ABQ5CQA2_9ASTR</name>
<feature type="region of interest" description="Disordered" evidence="1">
    <location>
        <begin position="21"/>
        <end position="50"/>
    </location>
</feature>
<proteinExistence type="predicted"/>
<organism evidence="2 3">
    <name type="scientific">Tanacetum coccineum</name>
    <dbReference type="NCBI Taxonomy" id="301880"/>
    <lineage>
        <taxon>Eukaryota</taxon>
        <taxon>Viridiplantae</taxon>
        <taxon>Streptophyta</taxon>
        <taxon>Embryophyta</taxon>
        <taxon>Tracheophyta</taxon>
        <taxon>Spermatophyta</taxon>
        <taxon>Magnoliopsida</taxon>
        <taxon>eudicotyledons</taxon>
        <taxon>Gunneridae</taxon>
        <taxon>Pentapetalae</taxon>
        <taxon>asterids</taxon>
        <taxon>campanulids</taxon>
        <taxon>Asterales</taxon>
        <taxon>Asteraceae</taxon>
        <taxon>Asteroideae</taxon>
        <taxon>Anthemideae</taxon>
        <taxon>Anthemidinae</taxon>
        <taxon>Tanacetum</taxon>
    </lineage>
</organism>
<protein>
    <submittedName>
        <fullName evidence="2">Uncharacterized protein</fullName>
    </submittedName>
</protein>
<dbReference type="EMBL" id="BQNB010014338">
    <property type="protein sequence ID" value="GJT26994.1"/>
    <property type="molecule type" value="Genomic_DNA"/>
</dbReference>
<accession>A0ABQ5CQA2</accession>
<sequence>MGLASINNEKKTTKWKLQLTMALGGPRQRPRRRGDRSNSWRAIPVRDREQDSKRAYLCSLLLHQARKFKDNCSRPDHDISLMIWPGRPNHDIEGWDLFSKKKGDSISSSKPFLEDAVNNDKSERRRSISLIDVNGPRNLSFAESS</sequence>
<evidence type="ECO:0000256" key="1">
    <source>
        <dbReference type="SAM" id="MobiDB-lite"/>
    </source>
</evidence>
<reference evidence="2" key="2">
    <citation type="submission" date="2022-01" db="EMBL/GenBank/DDBJ databases">
        <authorList>
            <person name="Yamashiro T."/>
            <person name="Shiraishi A."/>
            <person name="Satake H."/>
            <person name="Nakayama K."/>
        </authorList>
    </citation>
    <scope>NUCLEOTIDE SEQUENCE</scope>
</reference>
<comment type="caution">
    <text evidence="2">The sequence shown here is derived from an EMBL/GenBank/DDBJ whole genome shotgun (WGS) entry which is preliminary data.</text>
</comment>
<reference evidence="2" key="1">
    <citation type="journal article" date="2022" name="Int. J. Mol. Sci.">
        <title>Draft Genome of Tanacetum Coccineum: Genomic Comparison of Closely Related Tanacetum-Family Plants.</title>
        <authorList>
            <person name="Yamashiro T."/>
            <person name="Shiraishi A."/>
            <person name="Nakayama K."/>
            <person name="Satake H."/>
        </authorList>
    </citation>
    <scope>NUCLEOTIDE SEQUENCE</scope>
</reference>